<protein>
    <submittedName>
        <fullName evidence="2">Uncharacterized protein</fullName>
    </submittedName>
</protein>
<dbReference type="EMBL" id="AMFJ01000265">
    <property type="protein sequence ID" value="EKE28915.1"/>
    <property type="molecule type" value="Genomic_DNA"/>
</dbReference>
<organism evidence="2">
    <name type="scientific">uncultured bacterium</name>
    <name type="common">gcode 4</name>
    <dbReference type="NCBI Taxonomy" id="1234023"/>
    <lineage>
        <taxon>Bacteria</taxon>
        <taxon>environmental samples</taxon>
    </lineage>
</organism>
<reference evidence="2" key="1">
    <citation type="journal article" date="2012" name="Science">
        <title>Fermentation, hydrogen, and sulfur metabolism in multiple uncultivated bacterial phyla.</title>
        <authorList>
            <person name="Wrighton K.C."/>
            <person name="Thomas B.C."/>
            <person name="Sharon I."/>
            <person name="Miller C.S."/>
            <person name="Castelle C.J."/>
            <person name="VerBerkmoes N.C."/>
            <person name="Wilkins M.J."/>
            <person name="Hettich R.L."/>
            <person name="Lipton M.S."/>
            <person name="Williams K.H."/>
            <person name="Long P.E."/>
            <person name="Banfield J.F."/>
        </authorList>
    </citation>
    <scope>NUCLEOTIDE SEQUENCE [LARGE SCALE GENOMIC DNA]</scope>
</reference>
<accession>K2GZG9</accession>
<comment type="caution">
    <text evidence="2">The sequence shown here is derived from an EMBL/GenBank/DDBJ whole genome shotgun (WGS) entry which is preliminary data.</text>
</comment>
<keyword evidence="1" id="KW-1133">Transmembrane helix</keyword>
<evidence type="ECO:0000313" key="2">
    <source>
        <dbReference type="EMBL" id="EKE28915.1"/>
    </source>
</evidence>
<keyword evidence="1" id="KW-0472">Membrane</keyword>
<feature type="transmembrane region" description="Helical" evidence="1">
    <location>
        <begin position="6"/>
        <end position="22"/>
    </location>
</feature>
<sequence>MIFLKIFYWMLLFSSWVVLIKYRKIIYEWTGKFGWAERYIGSWWTVLVIILTWMFLMFLSIAYPAWVFEMPNSQKTMDRLDSQYWNSDSSQEQDNR</sequence>
<proteinExistence type="predicted"/>
<evidence type="ECO:0000256" key="1">
    <source>
        <dbReference type="SAM" id="Phobius"/>
    </source>
</evidence>
<keyword evidence="1" id="KW-0812">Transmembrane</keyword>
<gene>
    <name evidence="2" type="ORF">ACD_2C00265G0005</name>
</gene>
<name>K2GZG9_9BACT</name>
<dbReference type="AlphaFoldDB" id="K2GZG9"/>
<feature type="transmembrane region" description="Helical" evidence="1">
    <location>
        <begin position="43"/>
        <end position="66"/>
    </location>
</feature>